<reference evidence="2" key="1">
    <citation type="submission" date="2018-07" db="EMBL/GenBank/DDBJ databases">
        <authorList>
            <person name="Quirk P.G."/>
            <person name="Krulwich T.A."/>
        </authorList>
    </citation>
    <scope>NUCLEOTIDE SEQUENCE</scope>
    <source>
        <strain evidence="2">96224</strain>
    </source>
</reference>
<dbReference type="PANTHER" id="PTHR35896">
    <property type="entry name" value="IG-LIKE DOMAIN-CONTAINING PROTEIN"/>
    <property type="match status" value="1"/>
</dbReference>
<evidence type="ECO:0000313" key="2">
    <source>
        <dbReference type="EMBL" id="SUZ10764.1"/>
    </source>
</evidence>
<dbReference type="PANTHER" id="PTHR35896:SF3">
    <property type="entry name" value="MAJOR FACILITATOR SUPERFAMILY TRANSPORTER"/>
    <property type="match status" value="1"/>
</dbReference>
<dbReference type="AlphaFoldDB" id="A0A381L9Z8"/>
<name>A0A381L9Z8_BLUGR</name>
<accession>A0A381L9Z8</accession>
<dbReference type="OrthoDB" id="3501153at2759"/>
<keyword evidence="1" id="KW-0472">Membrane</keyword>
<organism evidence="2">
    <name type="scientific">Blumeria graminis f. sp. tritici 96224</name>
    <dbReference type="NCBI Taxonomy" id="1268274"/>
    <lineage>
        <taxon>Eukaryota</taxon>
        <taxon>Fungi</taxon>
        <taxon>Dikarya</taxon>
        <taxon>Ascomycota</taxon>
        <taxon>Pezizomycotina</taxon>
        <taxon>Leotiomycetes</taxon>
        <taxon>Erysiphales</taxon>
        <taxon>Erysiphaceae</taxon>
        <taxon>Blumeria</taxon>
    </lineage>
</organism>
<keyword evidence="1" id="KW-0812">Transmembrane</keyword>
<keyword evidence="1" id="KW-1133">Transmembrane helix</keyword>
<protein>
    <submittedName>
        <fullName evidence="2">Bgt-3926</fullName>
    </submittedName>
</protein>
<dbReference type="InterPro" id="IPR053008">
    <property type="entry name" value="Phomopsin_biosynth_assoc"/>
</dbReference>
<evidence type="ECO:0000256" key="1">
    <source>
        <dbReference type="SAM" id="Phobius"/>
    </source>
</evidence>
<gene>
    <name evidence="2" type="ORF">BGT96224V2_LOCUS3911</name>
</gene>
<dbReference type="EMBL" id="UIGY01000095">
    <property type="protein sequence ID" value="SUZ10764.1"/>
    <property type="molecule type" value="Genomic_DNA"/>
</dbReference>
<feature type="transmembrane region" description="Helical" evidence="1">
    <location>
        <begin position="45"/>
        <end position="67"/>
    </location>
</feature>
<proteinExistence type="predicted"/>
<sequence>MYSFQRSGSTAKIDPQYEPFIRHSDVDTLPSIEEYPHEINRTPKLLASVFGIIAITSTFWIMVIVTINHPFGTKHAPGSWDRHNITSNARLLECGNSTMEAKALGCQYDVLLNSWVPEPCLERDFIDEYLDDDSWTAYRDEAMTQPIPTIEEMSEIELYYTSLRDHMNHCAMMWKRQFWVLYKEKPAIDTMSASPRHTDHCALFLADSRDVNLTQSTKVDRSFAGCWIRDI</sequence>